<comment type="caution">
    <text evidence="3">The sequence shown here is derived from an EMBL/GenBank/DDBJ whole genome shotgun (WGS) entry which is preliminary data.</text>
</comment>
<dbReference type="Gene3D" id="3.30.70.270">
    <property type="match status" value="1"/>
</dbReference>
<dbReference type="AlphaFoldDB" id="A0A4Q0SWJ0"/>
<dbReference type="GO" id="GO:0016301">
    <property type="term" value="F:kinase activity"/>
    <property type="evidence" value="ECO:0007669"/>
    <property type="project" value="UniProtKB-KW"/>
</dbReference>
<dbReference type="Pfam" id="PF07495">
    <property type="entry name" value="Y_Y_Y"/>
    <property type="match status" value="1"/>
</dbReference>
<dbReference type="Proteomes" id="UP000289437">
    <property type="component" value="Unassembled WGS sequence"/>
</dbReference>
<dbReference type="SUPFAM" id="SSF63829">
    <property type="entry name" value="Calcium-dependent phosphotriesterase"/>
    <property type="match status" value="2"/>
</dbReference>
<dbReference type="InterPro" id="IPR013783">
    <property type="entry name" value="Ig-like_fold"/>
</dbReference>
<feature type="domain" description="Two component regulator three Y" evidence="2">
    <location>
        <begin position="717"/>
        <end position="774"/>
    </location>
</feature>
<protein>
    <submittedName>
        <fullName evidence="3">Sensory box histidine kinase/response regulator</fullName>
    </submittedName>
</protein>
<dbReference type="InterPro" id="IPR015943">
    <property type="entry name" value="WD40/YVTN_repeat-like_dom_sf"/>
</dbReference>
<name>A0A4Q0SWJ0_9BACT</name>
<evidence type="ECO:0000313" key="3">
    <source>
        <dbReference type="EMBL" id="RXH53928.1"/>
    </source>
</evidence>
<keyword evidence="1" id="KW-0472">Membrane</keyword>
<feature type="transmembrane region" description="Helical" evidence="1">
    <location>
        <begin position="779"/>
        <end position="801"/>
    </location>
</feature>
<dbReference type="EMBL" id="RDSM01000006">
    <property type="protein sequence ID" value="RXH53928.1"/>
    <property type="molecule type" value="Genomic_DNA"/>
</dbReference>
<gene>
    <name evidence="3" type="ORF">GRAN_4897</name>
</gene>
<proteinExistence type="predicted"/>
<keyword evidence="4" id="KW-1185">Reference proteome</keyword>
<dbReference type="InterPro" id="IPR011110">
    <property type="entry name" value="Reg_prop"/>
</dbReference>
<keyword evidence="1" id="KW-1133">Transmembrane helix</keyword>
<accession>A0A4Q0SWJ0</accession>
<evidence type="ECO:0000256" key="1">
    <source>
        <dbReference type="SAM" id="Phobius"/>
    </source>
</evidence>
<dbReference type="InterPro" id="IPR043128">
    <property type="entry name" value="Rev_trsase/Diguanyl_cyclase"/>
</dbReference>
<keyword evidence="3" id="KW-0808">Transferase</keyword>
<dbReference type="Gene3D" id="2.130.10.10">
    <property type="entry name" value="YVTN repeat-like/Quinoprotein amine dehydrogenase"/>
    <property type="match status" value="3"/>
</dbReference>
<keyword evidence="3" id="KW-0418">Kinase</keyword>
<keyword evidence="1" id="KW-0812">Transmembrane</keyword>
<organism evidence="3 4">
    <name type="scientific">Granulicella sibirica</name>
    <dbReference type="NCBI Taxonomy" id="2479048"/>
    <lineage>
        <taxon>Bacteria</taxon>
        <taxon>Pseudomonadati</taxon>
        <taxon>Acidobacteriota</taxon>
        <taxon>Terriglobia</taxon>
        <taxon>Terriglobales</taxon>
        <taxon>Acidobacteriaceae</taxon>
        <taxon>Granulicella</taxon>
    </lineage>
</organism>
<dbReference type="Pfam" id="PF07494">
    <property type="entry name" value="Reg_prop"/>
    <property type="match status" value="1"/>
</dbReference>
<sequence>MPEKTSSAAAVIPIFLGPATRSIQFQSRGSRLRKLLDRIAPQTPQADSDFTMNFIQNAIVLALLIFATGIMQAQEYGFRYLGASEGLTNLTIREIYQDRIGFIWVSTENGIFRYDGERFEEFGPNQGIPSSSAAGLGEAPDGTLLVGGKFGLYNLHGNHFEKLNVAFKSVSWAQGIQADGKGHTYIGTDSGLVVLSIAVHNDGFEARVIPQPAQVRGTGAFGVLVDGDTVWYGCGLELCRMDSKSTTIFGKDSGLPERSTLTIRKDHGGNVWVWERKLGAFELQVGKTKFRRPDLPIPVDALGGIAGTDEEGRILLPSAEGLLLRDNDGWQKIDRSNGLRGTVYSVLEDRQHSLWVGLAGRGLAQWRGYGDWTSYTSASGLGSDLVYEILPRADGSLLVGTEGGMFLGRTRGFAMAWTRVASLGSPAVHSVQAAPNGDAWVGTEGHGAARMRSADGRVTWFDEKQGFSAKDAYSLRFDRLHRLWVATEAGLFVSTAPYERFARITGLPANRFWAIAEASDGTIWAGGDGGLFDCVNGVWKSLAADGLSNKEVSALGAGGNGVIWVGYRLGGGIDRLQPSAGGMKIDKGIQRPGTTGLIYFLDFDAQGRLWAGTERGVDTWDGTRWGHYDIRDGLSWDDCDLHGFAAGANGTVWIGTSGGLSSFKSHPRNSLEMPPEVVFTHLIMGKTDVSGLSDPHFGAASNSLTAQYATPGAQKQTAVLFRYRLSGGQAWTETTERKLQFARLAAGAYRLQVEAKDGDRDWKGNRAEFPFVILPPWYLSWWFLSICALMPCSVVATMIRWRMARAKKRERELVRIVDEKTQELLKANQELQRLSFTDTLTGLANRRVFNHKLEEECARMTRTISL</sequence>
<evidence type="ECO:0000259" key="2">
    <source>
        <dbReference type="Pfam" id="PF07495"/>
    </source>
</evidence>
<dbReference type="InterPro" id="IPR011123">
    <property type="entry name" value="Y_Y_Y"/>
</dbReference>
<dbReference type="Gene3D" id="2.60.40.10">
    <property type="entry name" value="Immunoglobulins"/>
    <property type="match status" value="1"/>
</dbReference>
<reference evidence="4" key="2">
    <citation type="submission" date="2019-02" db="EMBL/GenBank/DDBJ databases">
        <title>Granulicella sibirica sp. nov., a psychrotolerant acidobacterium isolated from an organic soil layer in forested tundra, West Siberia.</title>
        <authorList>
            <person name="Oshkin I.Y."/>
            <person name="Kulichevskaya I.S."/>
            <person name="Rijpstra W.I.C."/>
            <person name="Sinninghe Damste J.S."/>
            <person name="Rakitin A.L."/>
            <person name="Ravin N.V."/>
            <person name="Dedysh S.N."/>
        </authorList>
    </citation>
    <scope>NUCLEOTIDE SEQUENCE [LARGE SCALE GENOMIC DNA]</scope>
    <source>
        <strain evidence="4">AF10</strain>
    </source>
</reference>
<reference evidence="3 4" key="1">
    <citation type="submission" date="2018-11" db="EMBL/GenBank/DDBJ databases">
        <authorList>
            <person name="Mardanov A.V."/>
            <person name="Ravin N.V."/>
            <person name="Dedysh S.N."/>
        </authorList>
    </citation>
    <scope>NUCLEOTIDE SEQUENCE [LARGE SCALE GENOMIC DNA]</scope>
    <source>
        <strain evidence="3 4">AF10</strain>
    </source>
</reference>
<evidence type="ECO:0000313" key="4">
    <source>
        <dbReference type="Proteomes" id="UP000289437"/>
    </source>
</evidence>